<proteinExistence type="predicted"/>
<dbReference type="EMBL" id="CP000142">
    <property type="protein sequence ID" value="ABA88521.1"/>
    <property type="molecule type" value="Genomic_DNA"/>
</dbReference>
<feature type="domain" description="Lipid A biosynthesis N-terminal" evidence="2">
    <location>
        <begin position="11"/>
        <end position="82"/>
    </location>
</feature>
<dbReference type="GO" id="GO:0016020">
    <property type="term" value="C:membrane"/>
    <property type="evidence" value="ECO:0007669"/>
    <property type="project" value="GOC"/>
</dbReference>
<evidence type="ECO:0000313" key="4">
    <source>
        <dbReference type="Proteomes" id="UP000002534"/>
    </source>
</evidence>
<dbReference type="STRING" id="338963.Pcar_1272"/>
<feature type="transmembrane region" description="Helical" evidence="1">
    <location>
        <begin position="7"/>
        <end position="29"/>
    </location>
</feature>
<dbReference type="Proteomes" id="UP000002534">
    <property type="component" value="Chromosome"/>
</dbReference>
<dbReference type="OrthoDB" id="9793186at2"/>
<keyword evidence="1" id="KW-1133">Transmembrane helix</keyword>
<reference evidence="4" key="1">
    <citation type="submission" date="2005-10" db="EMBL/GenBank/DDBJ databases">
        <title>Complete sequence of Pelobacter carbinolicus DSM 2380.</title>
        <authorList>
            <person name="Copeland A."/>
            <person name="Lucas S."/>
            <person name="Lapidus A."/>
            <person name="Barry K."/>
            <person name="Detter J.C."/>
            <person name="Glavina T."/>
            <person name="Hammon N."/>
            <person name="Israni S."/>
            <person name="Pitluck S."/>
            <person name="Chertkov O."/>
            <person name="Schmutz J."/>
            <person name="Larimer F."/>
            <person name="Land M."/>
            <person name="Kyrpides N."/>
            <person name="Ivanova N."/>
            <person name="Richardson P."/>
        </authorList>
    </citation>
    <scope>NUCLEOTIDE SEQUENCE [LARGE SCALE GENOMIC DNA]</scope>
    <source>
        <strain evidence="4">DSM 2380 / NBRC 103641 / GraBd1</strain>
    </source>
</reference>
<gene>
    <name evidence="3" type="ordered locus">Pcar_1272</name>
</gene>
<dbReference type="AlphaFoldDB" id="Q3A536"/>
<evidence type="ECO:0000256" key="1">
    <source>
        <dbReference type="SAM" id="Phobius"/>
    </source>
</evidence>
<dbReference type="Pfam" id="PF07578">
    <property type="entry name" value="LAB_N"/>
    <property type="match status" value="1"/>
</dbReference>
<evidence type="ECO:0000313" key="3">
    <source>
        <dbReference type="EMBL" id="ABA88521.1"/>
    </source>
</evidence>
<sequence length="93" mass="10765">MIKTETAILVLGLAGQALFSMRFIIQWVYSEKRRQSVIPTAFWYFSLGGSLLLLIYALLRRDLVFTLGQSTGFLIYGRNLYFIHKQRKQNAMA</sequence>
<dbReference type="SMART" id="SM01259">
    <property type="entry name" value="LAB_N"/>
    <property type="match status" value="1"/>
</dbReference>
<dbReference type="eggNOG" id="COG3952">
    <property type="taxonomic scope" value="Bacteria"/>
</dbReference>
<dbReference type="InterPro" id="IPR014546">
    <property type="entry name" value="UCP028440_lipidA_biosyn"/>
</dbReference>
<name>Q3A536_SYNC1</name>
<reference evidence="3 4" key="2">
    <citation type="journal article" date="2012" name="BMC Genomics">
        <title>The genome of Pelobacter carbinolicus reveals surprising metabolic capabilities and physiological features.</title>
        <authorList>
            <person name="Aklujkar M."/>
            <person name="Haveman S.A."/>
            <person name="Didonato R.Jr."/>
            <person name="Chertkov O."/>
            <person name="Han C.S."/>
            <person name="Land M.L."/>
            <person name="Brown P."/>
            <person name="Lovley D.R."/>
        </authorList>
    </citation>
    <scope>NUCLEOTIDE SEQUENCE [LARGE SCALE GENOMIC DNA]</scope>
    <source>
        <strain evidence="4">DSM 2380 / NBRC 103641 / GraBd1</strain>
    </source>
</reference>
<dbReference type="KEGG" id="pca:Pcar_1272"/>
<dbReference type="GO" id="GO:0008915">
    <property type="term" value="F:lipid-A-disaccharide synthase activity"/>
    <property type="evidence" value="ECO:0007669"/>
    <property type="project" value="InterPro"/>
</dbReference>
<keyword evidence="1" id="KW-0472">Membrane</keyword>
<accession>Q3A536</accession>
<keyword evidence="4" id="KW-1185">Reference proteome</keyword>
<dbReference type="Gene3D" id="1.20.1280.290">
    <property type="match status" value="1"/>
</dbReference>
<protein>
    <submittedName>
        <fullName evidence="3">LAB_N domain protein</fullName>
    </submittedName>
</protein>
<organism evidence="3 4">
    <name type="scientific">Syntrophotalea carbinolica (strain DSM 2380 / NBRC 103641 / GraBd1)</name>
    <name type="common">Pelobacter carbinolicus</name>
    <dbReference type="NCBI Taxonomy" id="338963"/>
    <lineage>
        <taxon>Bacteria</taxon>
        <taxon>Pseudomonadati</taxon>
        <taxon>Thermodesulfobacteriota</taxon>
        <taxon>Desulfuromonadia</taxon>
        <taxon>Desulfuromonadales</taxon>
        <taxon>Syntrophotaleaceae</taxon>
        <taxon>Syntrophotalea</taxon>
    </lineage>
</organism>
<dbReference type="RefSeq" id="WP_011340996.1">
    <property type="nucleotide sequence ID" value="NC_007498.2"/>
</dbReference>
<dbReference type="PIRSF" id="PIRSF028440">
    <property type="entry name" value="UCP_LAB_N"/>
    <property type="match status" value="1"/>
</dbReference>
<dbReference type="GO" id="GO:0009245">
    <property type="term" value="P:lipid A biosynthetic process"/>
    <property type="evidence" value="ECO:0007669"/>
    <property type="project" value="InterPro"/>
</dbReference>
<keyword evidence="1" id="KW-0812">Transmembrane</keyword>
<dbReference type="HOGENOM" id="CLU_161206_1_1_7"/>
<evidence type="ECO:0000259" key="2">
    <source>
        <dbReference type="SMART" id="SM01259"/>
    </source>
</evidence>
<dbReference type="InterPro" id="IPR011499">
    <property type="entry name" value="Lipid_A_biosynth_N"/>
</dbReference>
<feature type="transmembrane region" description="Helical" evidence="1">
    <location>
        <begin position="41"/>
        <end position="59"/>
    </location>
</feature>